<dbReference type="SUPFAM" id="SSF48208">
    <property type="entry name" value="Six-hairpin glycosidases"/>
    <property type="match status" value="1"/>
</dbReference>
<dbReference type="PANTHER" id="PTHR10569">
    <property type="entry name" value="GLYCOGEN DEBRANCHING ENZYME"/>
    <property type="match status" value="1"/>
</dbReference>
<comment type="caution">
    <text evidence="3">The sequence shown here is derived from an EMBL/GenBank/DDBJ whole genome shotgun (WGS) entry which is preliminary data.</text>
</comment>
<feature type="domain" description="Glycogen debranching enzyme bacterial and archaeal type N-terminal" evidence="2">
    <location>
        <begin position="20"/>
        <end position="241"/>
    </location>
</feature>
<evidence type="ECO:0000313" key="4">
    <source>
        <dbReference type="Proteomes" id="UP000324927"/>
    </source>
</evidence>
<dbReference type="InterPro" id="IPR010401">
    <property type="entry name" value="AGL/Gdb1"/>
</dbReference>
<dbReference type="EMBL" id="VTTN01000005">
    <property type="protein sequence ID" value="KAA0595874.1"/>
    <property type="molecule type" value="Genomic_DNA"/>
</dbReference>
<dbReference type="Proteomes" id="UP000324927">
    <property type="component" value="Unassembled WGS sequence"/>
</dbReference>
<dbReference type="AlphaFoldDB" id="A0A5A9GQI7"/>
<accession>A0A5A9GQI7</accession>
<reference evidence="3 4" key="1">
    <citation type="submission" date="2019-08" db="EMBL/GenBank/DDBJ databases">
        <authorList>
            <person name="Grouzdev D."/>
            <person name="Tikhonova E."/>
            <person name="Kravchenko I."/>
        </authorList>
    </citation>
    <scope>NUCLEOTIDE SEQUENCE [LARGE SCALE GENOMIC DNA]</scope>
    <source>
        <strain evidence="3 4">59b</strain>
    </source>
</reference>
<evidence type="ECO:0000259" key="1">
    <source>
        <dbReference type="Pfam" id="PF06202"/>
    </source>
</evidence>
<proteinExistence type="predicted"/>
<feature type="domain" description="Glycogen debranching enzyme C-terminal" evidence="1">
    <location>
        <begin position="307"/>
        <end position="655"/>
    </location>
</feature>
<dbReference type="PANTHER" id="PTHR10569:SF2">
    <property type="entry name" value="GLYCOGEN DEBRANCHING ENZYME"/>
    <property type="match status" value="1"/>
</dbReference>
<organism evidence="3 4">
    <name type="scientific">Azospirillum lipoferum</name>
    <dbReference type="NCBI Taxonomy" id="193"/>
    <lineage>
        <taxon>Bacteria</taxon>
        <taxon>Pseudomonadati</taxon>
        <taxon>Pseudomonadota</taxon>
        <taxon>Alphaproteobacteria</taxon>
        <taxon>Rhodospirillales</taxon>
        <taxon>Azospirillaceae</taxon>
        <taxon>Azospirillum</taxon>
    </lineage>
</organism>
<dbReference type="InterPro" id="IPR024742">
    <property type="entry name" value="Glycogen_debranch_N"/>
</dbReference>
<dbReference type="InterPro" id="IPR012341">
    <property type="entry name" value="6hp_glycosidase-like_sf"/>
</dbReference>
<name>A0A5A9GQI7_AZOLI</name>
<dbReference type="GO" id="GO:0004134">
    <property type="term" value="F:4-alpha-glucanotransferase activity"/>
    <property type="evidence" value="ECO:0007669"/>
    <property type="project" value="InterPro"/>
</dbReference>
<dbReference type="InterPro" id="IPR008928">
    <property type="entry name" value="6-hairpin_glycosidase_sf"/>
</dbReference>
<gene>
    <name evidence="3" type="ORF">FZ942_14600</name>
</gene>
<dbReference type="InterPro" id="IPR032790">
    <property type="entry name" value="GDE_C"/>
</dbReference>
<evidence type="ECO:0000313" key="3">
    <source>
        <dbReference type="EMBL" id="KAA0595874.1"/>
    </source>
</evidence>
<keyword evidence="4" id="KW-1185">Reference proteome</keyword>
<dbReference type="OrthoDB" id="9761875at2"/>
<evidence type="ECO:0000259" key="2">
    <source>
        <dbReference type="Pfam" id="PF12439"/>
    </source>
</evidence>
<dbReference type="Pfam" id="PF12439">
    <property type="entry name" value="GDE_N"/>
    <property type="match status" value="1"/>
</dbReference>
<dbReference type="GO" id="GO:0005980">
    <property type="term" value="P:glycogen catabolic process"/>
    <property type="evidence" value="ECO:0007669"/>
    <property type="project" value="InterPro"/>
</dbReference>
<dbReference type="GO" id="GO:0004135">
    <property type="term" value="F:amylo-alpha-1,6-glucosidase activity"/>
    <property type="evidence" value="ECO:0007669"/>
    <property type="project" value="InterPro"/>
</dbReference>
<dbReference type="Gene3D" id="1.50.10.10">
    <property type="match status" value="1"/>
</dbReference>
<dbReference type="Pfam" id="PF06202">
    <property type="entry name" value="GDE_C"/>
    <property type="match status" value="1"/>
</dbReference>
<protein>
    <submittedName>
        <fullName evidence="3">Glycogen debranching protein</fullName>
    </submittedName>
</protein>
<dbReference type="FunFam" id="1.50.10.10:FF:000073">
    <property type="entry name" value="Glycogen debranching enzyme, hypothetical (TreX-like)"/>
    <property type="match status" value="1"/>
</dbReference>
<sequence>MMPIRFGRAVCGDLPQAERREWWLANGLGGYAAGTIAGSLTRRYHGLLVAPVEPPLGRRLVFAKADATLVADGHDWPLSTNRWASGAVVPAGYDHMERFHLDGRIPAWTFAIAGRRVEARVWLEQGANTVTAAWRLHSDTDDGNGVSLRVSLLVNGRDHHGTTDRHGFTPDVRVDGPDRLRVVEPGGFTLTLHAPGGRIEPRRDWHADFLLPVEEERGLPPVDHHLCVGEAVFDLRPGHWVGVVGSLEAEADMDIAASLARRRAQEAAVLATADDALPDMAASPGWVRRLVLACDSFLFARPLPGVPDGQSVIAGYPWFGDWGRDTMIALPGLTLATGRADSARRILETFARLIDRGMLPNVFPGAGERADYNTVDAALWYVEAWRAYLDATDDVTALAGAFPVLAGLIGEHRRGTRYGIGEDPADGLLRAGEPGLQLTWMDAKIGDWVVTPRHGKPVEINALWFNALRAMAGFADRLGQPAAVYREAAERVRRSFGRFVRSCGGLYDVIDGPDGDDASIRPNQIFAVSLPHSPLEPAVQARVVAECRRELLTSHGLRSLAPDHPDYRGHYRGGVWERDGGYHQGPVWAWLLGPFALAVHRVTGDAEAAQRLLEPIADHLTDAALGQVSEIFDGNPPHTPRGCPVQAWSAACVLEAWWRLEQAKSSNGRI</sequence>